<dbReference type="Pfam" id="PF20256">
    <property type="entry name" value="MoCoBD_2"/>
    <property type="match status" value="1"/>
</dbReference>
<dbReference type="InterPro" id="IPR037165">
    <property type="entry name" value="AldOxase/xan_DH_Mopterin-bd_sf"/>
</dbReference>
<feature type="region of interest" description="Disordered" evidence="3">
    <location>
        <begin position="730"/>
        <end position="749"/>
    </location>
</feature>
<keyword evidence="6" id="KW-1185">Reference proteome</keyword>
<dbReference type="InterPro" id="IPR036856">
    <property type="entry name" value="Ald_Oxase/Xan_DH_a/b_sf"/>
</dbReference>
<dbReference type="Pfam" id="PF01315">
    <property type="entry name" value="Ald_Xan_dh_C"/>
    <property type="match status" value="1"/>
</dbReference>
<dbReference type="EMBL" id="JBHSQK010000031">
    <property type="protein sequence ID" value="MFC5949303.1"/>
    <property type="molecule type" value="Genomic_DNA"/>
</dbReference>
<sequence length="829" mass="88741">MTEAPPRPAATAPRLVGTSVPRKEDLALLTGTARFVDDIRLPGMVHARILRSEVAHARVRSVDTAPALEVPGVLDALAGAELVGKVKPWGDLMQDLLVGDHFPFATDKVLYQGQELAAVVAETKYQAWDGCEAVRVDLEELPAVVDPEAAIGPDAPLVQEQIVYEFGEGNVFDRYKVRIGDFAAAEAGAVVVVRQRFATNKQAGAALDPHGCVADYDSFTGVLTLYSSTQSIYMVRDVLADVLQIPRTKVRVVVPDVGAGFGSKAQIFGHEVIASLFSMRLGRPVKLVLTRGEIFRSGTTRNSQVRYAELAMAADGEITGYRDYVVHNTGAMSVWGNQVVHIGTNVGMLPYPIPNIHVDSDIVHTTTAPGGPLRGFGIPQAIWAKEQLVDMAARELGLDPLAVRERNVIDPAEFPFRTPMGHVIDSTSIKQCLQACAEAVDWSAPRAPYEGKGLAVSMKYTSCRHPSLDTDLSAVRLRLETDGTVTIYSSDVSHGQSHATMLAQIVADGIGVGIEKVSLAPPDSMTAPFGLGTYASRGAAVLGTACRLATERLRDKILTIAAHVLEVAPQDLDTGNDRVFVKGLPDSGIYLEIIAATAAYRTHQLPPGFEPTLETVATYDTPTEREGADGSGNLSVTYSGAAHAAHVRVDPGTGRITVVDYAMVHDTGTVINPLVVEGQHHGGFAMGLGMAISEDYVYDERGRQLNASFKDYLAVTAPDVPELTKTAEIPAPSTMIPGGQKGAGESGTGPVPAAIGNAVFDATGVRFTVLPITPQRMLTALREKERQGVDAIRYPDDMPDFTGPREHSAWPRPTASDGGDFDFDWEDED</sequence>
<evidence type="ECO:0000256" key="2">
    <source>
        <dbReference type="ARBA" id="ARBA00023002"/>
    </source>
</evidence>
<dbReference type="Gene3D" id="3.30.365.10">
    <property type="entry name" value="Aldehyde oxidase/xanthine dehydrogenase, molybdopterin binding domain"/>
    <property type="match status" value="4"/>
</dbReference>
<evidence type="ECO:0000259" key="4">
    <source>
        <dbReference type="SMART" id="SM01008"/>
    </source>
</evidence>
<feature type="domain" description="Aldehyde oxidase/xanthine dehydrogenase a/b hammerhead" evidence="4">
    <location>
        <begin position="30"/>
        <end position="142"/>
    </location>
</feature>
<dbReference type="PANTHER" id="PTHR11908">
    <property type="entry name" value="XANTHINE DEHYDROGENASE"/>
    <property type="match status" value="1"/>
</dbReference>
<keyword evidence="2" id="KW-0560">Oxidoreductase</keyword>
<comment type="caution">
    <text evidence="5">The sequence shown here is derived from an EMBL/GenBank/DDBJ whole genome shotgun (WGS) entry which is preliminary data.</text>
</comment>
<feature type="compositionally biased region" description="Acidic residues" evidence="3">
    <location>
        <begin position="819"/>
        <end position="829"/>
    </location>
</feature>
<organism evidence="5 6">
    <name type="scientific">Pseudonocardia lutea</name>
    <dbReference type="NCBI Taxonomy" id="2172015"/>
    <lineage>
        <taxon>Bacteria</taxon>
        <taxon>Bacillati</taxon>
        <taxon>Actinomycetota</taxon>
        <taxon>Actinomycetes</taxon>
        <taxon>Pseudonocardiales</taxon>
        <taxon>Pseudonocardiaceae</taxon>
        <taxon>Pseudonocardia</taxon>
    </lineage>
</organism>
<dbReference type="PANTHER" id="PTHR11908:SF132">
    <property type="entry name" value="ALDEHYDE OXIDASE 1-RELATED"/>
    <property type="match status" value="1"/>
</dbReference>
<dbReference type="InterPro" id="IPR000674">
    <property type="entry name" value="Ald_Oxase/Xan_DH_a/b"/>
</dbReference>
<dbReference type="InterPro" id="IPR046867">
    <property type="entry name" value="AldOxase/xan_DH_MoCoBD2"/>
</dbReference>
<name>A0ABW1I8L5_9PSEU</name>
<proteinExistence type="predicted"/>
<dbReference type="Gene3D" id="3.90.1170.50">
    <property type="entry name" value="Aldehyde oxidase/xanthine dehydrogenase, a/b hammerhead"/>
    <property type="match status" value="1"/>
</dbReference>
<protein>
    <submittedName>
        <fullName evidence="5">Xanthine dehydrogenase family protein molybdopterin-binding subunit</fullName>
    </submittedName>
</protein>
<dbReference type="SUPFAM" id="SSF56003">
    <property type="entry name" value="Molybdenum cofactor-binding domain"/>
    <property type="match status" value="1"/>
</dbReference>
<keyword evidence="1" id="KW-0500">Molybdenum</keyword>
<evidence type="ECO:0000313" key="5">
    <source>
        <dbReference type="EMBL" id="MFC5949303.1"/>
    </source>
</evidence>
<dbReference type="SUPFAM" id="SSF54665">
    <property type="entry name" value="CO dehydrogenase molybdoprotein N-domain-like"/>
    <property type="match status" value="1"/>
</dbReference>
<evidence type="ECO:0000256" key="1">
    <source>
        <dbReference type="ARBA" id="ARBA00022505"/>
    </source>
</evidence>
<dbReference type="SMART" id="SM01008">
    <property type="entry name" value="Ald_Xan_dh_C"/>
    <property type="match status" value="1"/>
</dbReference>
<gene>
    <name evidence="5" type="ORF">ACFQH9_13590</name>
</gene>
<feature type="region of interest" description="Disordered" evidence="3">
    <location>
        <begin position="791"/>
        <end position="829"/>
    </location>
</feature>
<reference evidence="6" key="1">
    <citation type="journal article" date="2019" name="Int. J. Syst. Evol. Microbiol.">
        <title>The Global Catalogue of Microorganisms (GCM) 10K type strain sequencing project: providing services to taxonomists for standard genome sequencing and annotation.</title>
        <authorList>
            <consortium name="The Broad Institute Genomics Platform"/>
            <consortium name="The Broad Institute Genome Sequencing Center for Infectious Disease"/>
            <person name="Wu L."/>
            <person name="Ma J."/>
        </authorList>
    </citation>
    <scope>NUCLEOTIDE SEQUENCE [LARGE SCALE GENOMIC DNA]</scope>
    <source>
        <strain evidence="6">CGMCC 4.7397</strain>
    </source>
</reference>
<dbReference type="Pfam" id="PF02738">
    <property type="entry name" value="MoCoBD_1"/>
    <property type="match status" value="1"/>
</dbReference>
<dbReference type="RefSeq" id="WP_379566400.1">
    <property type="nucleotide sequence ID" value="NZ_JBHSQK010000031.1"/>
</dbReference>
<evidence type="ECO:0000256" key="3">
    <source>
        <dbReference type="SAM" id="MobiDB-lite"/>
    </source>
</evidence>
<dbReference type="Proteomes" id="UP001596119">
    <property type="component" value="Unassembled WGS sequence"/>
</dbReference>
<dbReference type="InterPro" id="IPR008274">
    <property type="entry name" value="AldOxase/xan_DH_MoCoBD1"/>
</dbReference>
<accession>A0ABW1I8L5</accession>
<dbReference type="InterPro" id="IPR016208">
    <property type="entry name" value="Ald_Oxase/xanthine_DH-like"/>
</dbReference>
<evidence type="ECO:0000313" key="6">
    <source>
        <dbReference type="Proteomes" id="UP001596119"/>
    </source>
</evidence>